<dbReference type="InterPro" id="IPR054030">
    <property type="entry name" value="Gp5_Vgr_C"/>
</dbReference>
<evidence type="ECO:0000313" key="3">
    <source>
        <dbReference type="Proteomes" id="UP001160301"/>
    </source>
</evidence>
<dbReference type="Pfam" id="PF05954">
    <property type="entry name" value="Phage_GPD"/>
    <property type="match status" value="1"/>
</dbReference>
<name>A0ABT6P9J2_9BACT</name>
<proteinExistence type="predicted"/>
<dbReference type="Gene3D" id="2.30.110.50">
    <property type="match status" value="1"/>
</dbReference>
<protein>
    <submittedName>
        <fullName evidence="2">Type VI secretion system tip protein TssI/VgrG</fullName>
    </submittedName>
</protein>
<dbReference type="Proteomes" id="UP001160301">
    <property type="component" value="Unassembled WGS sequence"/>
</dbReference>
<dbReference type="SUPFAM" id="SSF69349">
    <property type="entry name" value="Phage fibre proteins"/>
    <property type="match status" value="2"/>
</dbReference>
<feature type="domain" description="Gp5/Type VI secretion system Vgr C-terminal trimerisation" evidence="1">
    <location>
        <begin position="461"/>
        <end position="537"/>
    </location>
</feature>
<dbReference type="Pfam" id="PF22178">
    <property type="entry name" value="Gp5_trimer_C"/>
    <property type="match status" value="1"/>
</dbReference>
<dbReference type="SUPFAM" id="SSF69255">
    <property type="entry name" value="gp5 N-terminal domain-like"/>
    <property type="match status" value="1"/>
</dbReference>
<dbReference type="RefSeq" id="WP_284721911.1">
    <property type="nucleotide sequence ID" value="NZ_JARZHI010000116.1"/>
</dbReference>
<dbReference type="SUPFAM" id="SSF69279">
    <property type="entry name" value="Phage tail proteins"/>
    <property type="match status" value="2"/>
</dbReference>
<accession>A0ABT6P9J2</accession>
<dbReference type="InterPro" id="IPR037026">
    <property type="entry name" value="Vgr_OB-fold_dom_sf"/>
</dbReference>
<dbReference type="EMBL" id="JARZHI010000116">
    <property type="protein sequence ID" value="MDI1437278.1"/>
    <property type="molecule type" value="Genomic_DNA"/>
</dbReference>
<dbReference type="Gene3D" id="2.40.50.230">
    <property type="entry name" value="Gp5 N-terminal domain"/>
    <property type="match status" value="1"/>
</dbReference>
<dbReference type="NCBIfam" id="TIGR03361">
    <property type="entry name" value="VI_Rhs_Vgr"/>
    <property type="match status" value="1"/>
</dbReference>
<reference evidence="2 3" key="1">
    <citation type="submission" date="2023-04" db="EMBL/GenBank/DDBJ databases">
        <title>The genome sequence of Polyangium sorediatum DSM14670.</title>
        <authorList>
            <person name="Zhang X."/>
        </authorList>
    </citation>
    <scope>NUCLEOTIDE SEQUENCE [LARGE SCALE GENOMIC DNA]</scope>
    <source>
        <strain evidence="2 3">DSM 14670</strain>
    </source>
</reference>
<dbReference type="InterPro" id="IPR017847">
    <property type="entry name" value="T6SS_RhsGE_Vgr_subset"/>
</dbReference>
<evidence type="ECO:0000313" key="2">
    <source>
        <dbReference type="EMBL" id="MDI1437278.1"/>
    </source>
</evidence>
<comment type="caution">
    <text evidence="2">The sequence shown here is derived from an EMBL/GenBank/DDBJ whole genome shotgun (WGS) entry which is preliminary data.</text>
</comment>
<keyword evidence="3" id="KW-1185">Reference proteome</keyword>
<dbReference type="Gene3D" id="3.55.50.10">
    <property type="entry name" value="Baseplate protein-like domains"/>
    <property type="match status" value="1"/>
</dbReference>
<evidence type="ECO:0000259" key="1">
    <source>
        <dbReference type="Pfam" id="PF22178"/>
    </source>
</evidence>
<dbReference type="NCBIfam" id="TIGR01646">
    <property type="entry name" value="vgr_GE"/>
    <property type="match status" value="1"/>
</dbReference>
<dbReference type="Gene3D" id="4.10.220.110">
    <property type="match status" value="1"/>
</dbReference>
<dbReference type="InterPro" id="IPR006533">
    <property type="entry name" value="T6SS_Vgr_RhsGE"/>
</dbReference>
<sequence length="905" mass="95204">MSTRAVDLMLDLGIEQTFHVVAARISEGISEITHAIIEIASNEDLDTTRLIGNDAVLDVLVGQMPSRRFTLTVGRAGFVAVRGGALRYRLDLYGHLWLLRFATNTRKFRDVTTQAILSQVLHDHRIPHRWSLSRPTPSRNYCVQYRETNLAFVERLLEFEGIYYTFDSNGVLELADRSSASPPVPGISEFELIDAAGALERDELGIHEIRRGARVASGAATVGDFNWKKSKLDLRQTAKADRDSELETYDYPAGYREIGEGAHLAQLRLEAQRVQARYVRGRGNVDGFAPAHRFVFGARGGDAFAGEYLLVEIEHNFRNPAMTELAITDLQIGAVTYENSFQAIPLDVPFRPARRTPRPTLGGSHTAMVRGPVGQEIHTDPYGRFKAQFHWDREAVGTDNDSRWVRQLQESATGMVLARVGWEMSIAYIDGDPDRPIGIARHINGVMPPVYPQPAHKNVMAIHTPSSPATGGYNEVRLDDTAGTMLFHVRAERDFIGVVKNDRSERIGNNEARFIDMSVSHAVTHDQTVAIGANSTVQSMRDYRLHVKNDRKKVVSGSETIKVGADANATTEGNETEKVGSVRITICGNIKSPDFASMVKRIVPDPKAALLGITQGALSGAMGGVAGVGSAGGGAGGGAGGALGGFTGGVQGGGVVGAMGGLAGGAGSSLGGLAGGAGSSFGGLAGGAASGAGALAGGFAGSGVGALGGALSGAGASLSSMIPTPSAALSKLTGGLSEGITMGKLIDMLCQGEITRTAEHALSRTVGGAFVQVGVGAISTNAKTNYVETVGGAKVTIAAKGNITSTVNGPAALTVGGVMIRKSKKAMGLAAKNTKVNVGGIAKLSSGEKIEIRGNTIVVQTKAELSLKSPSLEITLTPEKTTIKGELKLECKQKVEVTGMDDNLT</sequence>
<organism evidence="2 3">
    <name type="scientific">Polyangium sorediatum</name>
    <dbReference type="NCBI Taxonomy" id="889274"/>
    <lineage>
        <taxon>Bacteria</taxon>
        <taxon>Pseudomonadati</taxon>
        <taxon>Myxococcota</taxon>
        <taxon>Polyangia</taxon>
        <taxon>Polyangiales</taxon>
        <taxon>Polyangiaceae</taxon>
        <taxon>Polyangium</taxon>
    </lineage>
</organism>
<gene>
    <name evidence="2" type="primary">tssI</name>
    <name evidence="2" type="ORF">QHF89_47665</name>
</gene>